<evidence type="ECO:0000256" key="1">
    <source>
        <dbReference type="SAM" id="MobiDB-lite"/>
    </source>
</evidence>
<feature type="region of interest" description="Disordered" evidence="1">
    <location>
        <begin position="1"/>
        <end position="35"/>
    </location>
</feature>
<evidence type="ECO:0000313" key="5">
    <source>
        <dbReference type="Proteomes" id="UP001055303"/>
    </source>
</evidence>
<accession>A0A564G1U9</accession>
<dbReference type="EMBL" id="CABFVH010000034">
    <property type="protein sequence ID" value="VUF14473.1"/>
    <property type="molecule type" value="Genomic_DNA"/>
</dbReference>
<evidence type="ECO:0000313" key="3">
    <source>
        <dbReference type="EMBL" id="VUF14473.1"/>
    </source>
</evidence>
<organism evidence="3 4">
    <name type="scientific">Methylobacterium dankookense</name>
    <dbReference type="NCBI Taxonomy" id="560405"/>
    <lineage>
        <taxon>Bacteria</taxon>
        <taxon>Pseudomonadati</taxon>
        <taxon>Pseudomonadota</taxon>
        <taxon>Alphaproteobacteria</taxon>
        <taxon>Hyphomicrobiales</taxon>
        <taxon>Methylobacteriaceae</taxon>
        <taxon>Methylobacterium</taxon>
    </lineage>
</organism>
<gene>
    <name evidence="2" type="ORF">IFDJLNFL_4680</name>
    <name evidence="3" type="ORF">MTDSW087_04198</name>
</gene>
<reference evidence="2" key="2">
    <citation type="journal article" date="2021" name="Front. Microbiol.">
        <title>Comprehensive Comparative Genomics and Phenotyping of Methylobacterium Species.</title>
        <authorList>
            <person name="Alessa O."/>
            <person name="Ogura Y."/>
            <person name="Fujitani Y."/>
            <person name="Takami H."/>
            <person name="Hayashi T."/>
            <person name="Sahin N."/>
            <person name="Tani A."/>
        </authorList>
    </citation>
    <scope>NUCLEOTIDE SEQUENCE</scope>
    <source>
        <strain evidence="2">DSM 22415</strain>
    </source>
</reference>
<proteinExistence type="predicted"/>
<name>A0A564G1U9_9HYPH</name>
<dbReference type="AlphaFoldDB" id="A0A564G1U9"/>
<reference evidence="3 4" key="1">
    <citation type="submission" date="2019-06" db="EMBL/GenBank/DDBJ databases">
        <authorList>
            <person name="Rodrigo-Torres L."/>
            <person name="Arahal R. D."/>
            <person name="Lucena T."/>
        </authorList>
    </citation>
    <scope>NUCLEOTIDE SEQUENCE [LARGE SCALE GENOMIC DNA]</scope>
    <source>
        <strain evidence="3 4">SW08-7</strain>
    </source>
</reference>
<sequence length="35" mass="3586">MEARPTTALDETSPADLFAASPVAAGRPPSTFRPG</sequence>
<keyword evidence="5" id="KW-1185">Reference proteome</keyword>
<protein>
    <submittedName>
        <fullName evidence="3">Uncharacterized protein</fullName>
    </submittedName>
</protein>
<dbReference type="EMBL" id="BPQI01000167">
    <property type="protein sequence ID" value="GJD58757.1"/>
    <property type="molecule type" value="Genomic_DNA"/>
</dbReference>
<dbReference type="Proteomes" id="UP000401717">
    <property type="component" value="Unassembled WGS sequence"/>
</dbReference>
<evidence type="ECO:0000313" key="4">
    <source>
        <dbReference type="Proteomes" id="UP000401717"/>
    </source>
</evidence>
<dbReference type="Proteomes" id="UP001055303">
    <property type="component" value="Unassembled WGS sequence"/>
</dbReference>
<reference evidence="2" key="3">
    <citation type="submission" date="2021-08" db="EMBL/GenBank/DDBJ databases">
        <authorList>
            <person name="Tani A."/>
            <person name="Ola A."/>
            <person name="Ogura Y."/>
            <person name="Katsura K."/>
            <person name="Hayashi T."/>
        </authorList>
    </citation>
    <scope>NUCLEOTIDE SEQUENCE</scope>
    <source>
        <strain evidence="2">DSM 22415</strain>
    </source>
</reference>
<evidence type="ECO:0000313" key="2">
    <source>
        <dbReference type="EMBL" id="GJD58757.1"/>
    </source>
</evidence>